<dbReference type="SMART" id="SM00387">
    <property type="entry name" value="HATPase_c"/>
    <property type="match status" value="1"/>
</dbReference>
<protein>
    <recommendedName>
        <fullName evidence="2">histidine kinase</fullName>
        <ecNumber evidence="2">2.7.13.3</ecNumber>
    </recommendedName>
</protein>
<dbReference type="SMART" id="SM00388">
    <property type="entry name" value="HisKA"/>
    <property type="match status" value="1"/>
</dbReference>
<reference evidence="6 7" key="1">
    <citation type="submission" date="2018-05" db="EMBL/GenBank/DDBJ databases">
        <title>Genomic Encyclopedia of Archaeal and Bacterial Type Strains, Phase II (KMG-II): from individual species to whole genera.</title>
        <authorList>
            <person name="Goeker M."/>
        </authorList>
    </citation>
    <scope>NUCLEOTIDE SEQUENCE [LARGE SCALE GENOMIC DNA]</scope>
    <source>
        <strain evidence="6 7">DSM 19975</strain>
    </source>
</reference>
<keyword evidence="4" id="KW-0812">Transmembrane</keyword>
<evidence type="ECO:0000259" key="5">
    <source>
        <dbReference type="PROSITE" id="PS50109"/>
    </source>
</evidence>
<organism evidence="6 7">
    <name type="scientific">Mucilaginibacter oryzae</name>
    <dbReference type="NCBI Taxonomy" id="468058"/>
    <lineage>
        <taxon>Bacteria</taxon>
        <taxon>Pseudomonadati</taxon>
        <taxon>Bacteroidota</taxon>
        <taxon>Sphingobacteriia</taxon>
        <taxon>Sphingobacteriales</taxon>
        <taxon>Sphingobacteriaceae</taxon>
        <taxon>Mucilaginibacter</taxon>
    </lineage>
</organism>
<evidence type="ECO:0000256" key="2">
    <source>
        <dbReference type="ARBA" id="ARBA00012438"/>
    </source>
</evidence>
<dbReference type="PROSITE" id="PS50109">
    <property type="entry name" value="HIS_KIN"/>
    <property type="match status" value="1"/>
</dbReference>
<comment type="caution">
    <text evidence="6">The sequence shown here is derived from an EMBL/GenBank/DDBJ whole genome shotgun (WGS) entry which is preliminary data.</text>
</comment>
<dbReference type="InterPro" id="IPR003594">
    <property type="entry name" value="HATPase_dom"/>
</dbReference>
<name>A0A316HFZ6_9SPHI</name>
<dbReference type="Gene3D" id="1.10.287.130">
    <property type="match status" value="1"/>
</dbReference>
<dbReference type="SUPFAM" id="SSF47384">
    <property type="entry name" value="Homodimeric domain of signal transducing histidine kinase"/>
    <property type="match status" value="1"/>
</dbReference>
<dbReference type="EC" id="2.7.13.3" evidence="2"/>
<dbReference type="EMBL" id="QGHA01000002">
    <property type="protein sequence ID" value="PWK79093.1"/>
    <property type="molecule type" value="Genomic_DNA"/>
</dbReference>
<keyword evidence="4" id="KW-1133">Transmembrane helix</keyword>
<dbReference type="SUPFAM" id="SSF48452">
    <property type="entry name" value="TPR-like"/>
    <property type="match status" value="2"/>
</dbReference>
<dbReference type="PRINTS" id="PR00344">
    <property type="entry name" value="BCTRLSENSOR"/>
</dbReference>
<dbReference type="Gene3D" id="3.30.565.10">
    <property type="entry name" value="Histidine kinase-like ATPase, C-terminal domain"/>
    <property type="match status" value="1"/>
</dbReference>
<accession>A0A316HFZ6</accession>
<dbReference type="GO" id="GO:0000155">
    <property type="term" value="F:phosphorelay sensor kinase activity"/>
    <property type="evidence" value="ECO:0007669"/>
    <property type="project" value="InterPro"/>
</dbReference>
<comment type="catalytic activity">
    <reaction evidence="1">
        <text>ATP + protein L-histidine = ADP + protein N-phospho-L-histidine.</text>
        <dbReference type="EC" id="2.7.13.3"/>
    </reaction>
</comment>
<dbReference type="Pfam" id="PF02518">
    <property type="entry name" value="HATPase_c"/>
    <property type="match status" value="1"/>
</dbReference>
<dbReference type="PANTHER" id="PTHR43547:SF2">
    <property type="entry name" value="HYBRID SIGNAL TRANSDUCTION HISTIDINE KINASE C"/>
    <property type="match status" value="1"/>
</dbReference>
<dbReference type="InterPro" id="IPR036097">
    <property type="entry name" value="HisK_dim/P_sf"/>
</dbReference>
<dbReference type="InterPro" id="IPR019734">
    <property type="entry name" value="TPR_rpt"/>
</dbReference>
<dbReference type="PANTHER" id="PTHR43547">
    <property type="entry name" value="TWO-COMPONENT HISTIDINE KINASE"/>
    <property type="match status" value="1"/>
</dbReference>
<keyword evidence="7" id="KW-1185">Reference proteome</keyword>
<dbReference type="Pfam" id="PF00512">
    <property type="entry name" value="HisKA"/>
    <property type="match status" value="1"/>
</dbReference>
<proteinExistence type="predicted"/>
<dbReference type="InterPro" id="IPR036890">
    <property type="entry name" value="HATPase_C_sf"/>
</dbReference>
<evidence type="ECO:0000256" key="3">
    <source>
        <dbReference type="ARBA" id="ARBA00022553"/>
    </source>
</evidence>
<evidence type="ECO:0000313" key="7">
    <source>
        <dbReference type="Proteomes" id="UP000245678"/>
    </source>
</evidence>
<dbReference type="InterPro" id="IPR005467">
    <property type="entry name" value="His_kinase_dom"/>
</dbReference>
<dbReference type="Gene3D" id="1.25.40.10">
    <property type="entry name" value="Tetratricopeptide repeat domain"/>
    <property type="match status" value="1"/>
</dbReference>
<feature type="domain" description="Histidine kinase" evidence="5">
    <location>
        <begin position="478"/>
        <end position="692"/>
    </location>
</feature>
<dbReference type="AlphaFoldDB" id="A0A316HFZ6"/>
<dbReference type="InterPro" id="IPR004358">
    <property type="entry name" value="Sig_transdc_His_kin-like_C"/>
</dbReference>
<dbReference type="SMART" id="SM00028">
    <property type="entry name" value="TPR"/>
    <property type="match status" value="4"/>
</dbReference>
<evidence type="ECO:0000313" key="6">
    <source>
        <dbReference type="EMBL" id="PWK79093.1"/>
    </source>
</evidence>
<dbReference type="CDD" id="cd00075">
    <property type="entry name" value="HATPase"/>
    <property type="match status" value="1"/>
</dbReference>
<gene>
    <name evidence="6" type="ORF">LX99_01549</name>
</gene>
<dbReference type="InterPro" id="IPR003661">
    <property type="entry name" value="HisK_dim/P_dom"/>
</dbReference>
<feature type="transmembrane region" description="Helical" evidence="4">
    <location>
        <begin position="421"/>
        <end position="442"/>
    </location>
</feature>
<sequence length="697" mass="79304">MASVRPGYYDDAMGKLLRGKLRTAVLLSCIFIVIACGRSNTPGSDNLPDISAIIERATVYKDQGATKKALALIDSARHTYPGAGPADRSRIYKFMANWSLGKKDYELAGLYIDSMQQVLNPFAKQTGYDLLYADSYLMKGDLLFSQGLYSYAFQYYFKSREQILEDSARKDLHFFTAHYFERLAMISYKQENFALAGSYYKKEVGEIDKTGKSDFNYIFDKQGALSNLSSSFLKSGLPDSALFYYREALQFLEQNLTKYPEKKDFFEMARGVIVGNMGDAWMMKKQYALAERSYREDIDINDRPGRYKQDALMTRLKLARLFMQTGRLSQAGLLLASAGRSPVLADTDSKINFLMTRADYSQAVGKYVDALDDLRKRSILRDSIQQYRRKLLSANMNGIFKVMEMESEKRSMEKRDQFESAAILVFSIMVFIILAMLSRMIYTSRRRVKDGETRNSELRLTLREMEVTTRERIRVSDLLAHDLRNPLHALSTIVSLMLEDNRNDEDTEMLGIAKESIMKINLIIDDILHKDKNVDQGKLDFKEIDLAALLRHSVALLRFKAAEKQQKIIKNSVRSLIVFADQHKLWRVFNNLLVNAIKFSPNNTTIWVELNESDGLAILSIRDEGIGIPDHLKERIFQNTAEARRVGTAGEETFGLGLYASKQIVEAHAGKITFDDRPEGGTTFYVCLPLGGPRSSS</sequence>
<evidence type="ECO:0000256" key="4">
    <source>
        <dbReference type="SAM" id="Phobius"/>
    </source>
</evidence>
<dbReference type="SUPFAM" id="SSF55874">
    <property type="entry name" value="ATPase domain of HSP90 chaperone/DNA topoisomerase II/histidine kinase"/>
    <property type="match status" value="1"/>
</dbReference>
<dbReference type="Proteomes" id="UP000245678">
    <property type="component" value="Unassembled WGS sequence"/>
</dbReference>
<dbReference type="CDD" id="cd00082">
    <property type="entry name" value="HisKA"/>
    <property type="match status" value="1"/>
</dbReference>
<keyword evidence="3" id="KW-0597">Phosphoprotein</keyword>
<evidence type="ECO:0000256" key="1">
    <source>
        <dbReference type="ARBA" id="ARBA00000085"/>
    </source>
</evidence>
<keyword evidence="4" id="KW-0472">Membrane</keyword>
<dbReference type="InterPro" id="IPR011990">
    <property type="entry name" value="TPR-like_helical_dom_sf"/>
</dbReference>